<dbReference type="GO" id="GO:0005524">
    <property type="term" value="F:ATP binding"/>
    <property type="evidence" value="ECO:0007669"/>
    <property type="project" value="UniProtKB-UniRule"/>
</dbReference>
<reference evidence="6 7" key="1">
    <citation type="submission" date="2019-08" db="EMBL/GenBank/DDBJ databases">
        <title>In-depth cultivation of the pig gut microbiome towards novel bacterial diversity and tailored functional studies.</title>
        <authorList>
            <person name="Wylensek D."/>
            <person name="Hitch T.C.A."/>
            <person name="Clavel T."/>
        </authorList>
    </citation>
    <scope>NUCLEOTIDE SEQUENCE [LARGE SCALE GENOMIC DNA]</scope>
    <source>
        <strain evidence="6 7">Oil+RF-744-WCA-WT-11</strain>
    </source>
</reference>
<keyword evidence="3 4" id="KW-0067">ATP-binding</keyword>
<evidence type="ECO:0000256" key="2">
    <source>
        <dbReference type="ARBA" id="ARBA00022741"/>
    </source>
</evidence>
<dbReference type="Gene3D" id="3.30.470.20">
    <property type="entry name" value="ATP-grasp fold, B domain"/>
    <property type="match status" value="1"/>
</dbReference>
<dbReference type="Gene3D" id="3.40.50.20">
    <property type="match status" value="1"/>
</dbReference>
<dbReference type="InterPro" id="IPR011761">
    <property type="entry name" value="ATP-grasp"/>
</dbReference>
<evidence type="ECO:0000256" key="4">
    <source>
        <dbReference type="PROSITE-ProRule" id="PRU00409"/>
    </source>
</evidence>
<dbReference type="PROSITE" id="PS50975">
    <property type="entry name" value="ATP_GRASP"/>
    <property type="match status" value="1"/>
</dbReference>
<evidence type="ECO:0000313" key="6">
    <source>
        <dbReference type="EMBL" id="MSS15526.1"/>
    </source>
</evidence>
<dbReference type="Proteomes" id="UP000481852">
    <property type="component" value="Unassembled WGS sequence"/>
</dbReference>
<evidence type="ECO:0000259" key="5">
    <source>
        <dbReference type="PROSITE" id="PS50975"/>
    </source>
</evidence>
<name>A0A6L5X943_9FIRM</name>
<keyword evidence="2 4" id="KW-0547">Nucleotide-binding</keyword>
<dbReference type="AlphaFoldDB" id="A0A6L5X943"/>
<dbReference type="InterPro" id="IPR013815">
    <property type="entry name" value="ATP_grasp_subdomain_1"/>
</dbReference>
<proteinExistence type="predicted"/>
<evidence type="ECO:0000256" key="1">
    <source>
        <dbReference type="ARBA" id="ARBA00022598"/>
    </source>
</evidence>
<feature type="domain" description="ATP-grasp" evidence="5">
    <location>
        <begin position="107"/>
        <end position="299"/>
    </location>
</feature>
<keyword evidence="7" id="KW-1185">Reference proteome</keyword>
<accession>A0A6L5X943</accession>
<sequence>MKKLAIIGASYLQEPLIKKARELGCQTHVFAWKTGDIGERTADFFYPLSIVEKEKILEKCREIGIDGICTIASDLAVVTVNYVAEKMGLPGNSMESTELSTNKHLMRKAFDLNGDPSPRSILVSSISDLEGIKLCYPVIVKPTDRSGSRGITELFSEQGLESAIEEAKAESFEKKALVEEFVTGQEYSVEFLSFRGNHHFLAMTQKYTTGAPHFIETGHLEPAFVDPETEKRVIQIVTHALDSLKIQNGASHSELKINSDGVIRLIEIGGRMGGDLIGSSLVNISTGIDFIEQVIRIALGEEPILVPSRKKEAAAVRFIFSQKDIAVFDRLRNEHPEYLLSYEIHPVTSEAVTDSASRFGYFLFKAEDREALLPYLPQPDAL</sequence>
<organism evidence="6 7">
    <name type="scientific">Porcincola intestinalis</name>
    <dbReference type="NCBI Taxonomy" id="2606632"/>
    <lineage>
        <taxon>Bacteria</taxon>
        <taxon>Bacillati</taxon>
        <taxon>Bacillota</taxon>
        <taxon>Clostridia</taxon>
        <taxon>Lachnospirales</taxon>
        <taxon>Lachnospiraceae</taxon>
        <taxon>Porcincola</taxon>
    </lineage>
</organism>
<dbReference type="PANTHER" id="PTHR43585:SF2">
    <property type="entry name" value="ATP-GRASP ENZYME FSQD"/>
    <property type="match status" value="1"/>
</dbReference>
<comment type="caution">
    <text evidence="6">The sequence shown here is derived from an EMBL/GenBank/DDBJ whole genome shotgun (WGS) entry which is preliminary data.</text>
</comment>
<dbReference type="GO" id="GO:0046872">
    <property type="term" value="F:metal ion binding"/>
    <property type="evidence" value="ECO:0007669"/>
    <property type="project" value="InterPro"/>
</dbReference>
<evidence type="ECO:0000256" key="3">
    <source>
        <dbReference type="ARBA" id="ARBA00022840"/>
    </source>
</evidence>
<dbReference type="PANTHER" id="PTHR43585">
    <property type="entry name" value="FUMIPYRROLE BIOSYNTHESIS PROTEIN C"/>
    <property type="match status" value="1"/>
</dbReference>
<dbReference type="GO" id="GO:0016874">
    <property type="term" value="F:ligase activity"/>
    <property type="evidence" value="ECO:0007669"/>
    <property type="project" value="UniProtKB-KW"/>
</dbReference>
<dbReference type="SUPFAM" id="SSF56059">
    <property type="entry name" value="Glutathione synthetase ATP-binding domain-like"/>
    <property type="match status" value="1"/>
</dbReference>
<dbReference type="Gene3D" id="3.30.1490.20">
    <property type="entry name" value="ATP-grasp fold, A domain"/>
    <property type="match status" value="1"/>
</dbReference>
<gene>
    <name evidence="6" type="ORF">FYJ35_10835</name>
</gene>
<keyword evidence="1" id="KW-0436">Ligase</keyword>
<dbReference type="Pfam" id="PF13535">
    <property type="entry name" value="ATP-grasp_4"/>
    <property type="match status" value="1"/>
</dbReference>
<protein>
    <submittedName>
        <fullName evidence="6">ATP-grasp domain-containing protein</fullName>
    </submittedName>
</protein>
<dbReference type="EMBL" id="VULZ01000012">
    <property type="protein sequence ID" value="MSS15526.1"/>
    <property type="molecule type" value="Genomic_DNA"/>
</dbReference>
<evidence type="ECO:0000313" key="7">
    <source>
        <dbReference type="Proteomes" id="UP000481852"/>
    </source>
</evidence>
<dbReference type="InterPro" id="IPR052032">
    <property type="entry name" value="ATP-dep_AA_Ligase"/>
</dbReference>
<dbReference type="RefSeq" id="WP_154526463.1">
    <property type="nucleotide sequence ID" value="NZ_JAQYJL010000010.1"/>
</dbReference>